<protein>
    <submittedName>
        <fullName evidence="1">Uncharacterized protein</fullName>
    </submittedName>
</protein>
<reference evidence="1 2" key="1">
    <citation type="submission" date="2019-03" db="EMBL/GenBank/DDBJ databases">
        <title>Thermus tengchongensis species for the arsenic transformation mechanism.</title>
        <authorList>
            <person name="Yuan G.C."/>
        </authorList>
    </citation>
    <scope>NUCLEOTIDE SEQUENCE [LARGE SCALE GENOMIC DNA]</scope>
    <source>
        <strain evidence="1 2">15W</strain>
    </source>
</reference>
<dbReference type="EMBL" id="SJZF01000018">
    <property type="protein sequence ID" value="TFU25620.1"/>
    <property type="molecule type" value="Genomic_DNA"/>
</dbReference>
<proteinExistence type="predicted"/>
<name>A0A4Y9FAI6_9DEIN</name>
<dbReference type="RefSeq" id="WP_135260717.1">
    <property type="nucleotide sequence ID" value="NZ_SJZF01000018.1"/>
</dbReference>
<gene>
    <name evidence="1" type="ORF">E0687_09960</name>
</gene>
<comment type="caution">
    <text evidence="1">The sequence shown here is derived from an EMBL/GenBank/DDBJ whole genome shotgun (WGS) entry which is preliminary data.</text>
</comment>
<sequence length="123" mass="13772">MRRDWRTAWYQANPEGLVGRLRDLARSRPEAARALAMRLEREGWGPWWELLWDLKAPRALCPACDGRGVVLTAPWPAWAPPDIRPEADCSGCGGEGLVPLLADEAEEGEGLLRDFPPEEPLPF</sequence>
<dbReference type="AlphaFoldDB" id="A0A4Y9FAI6"/>
<dbReference type="Proteomes" id="UP000297668">
    <property type="component" value="Unassembled WGS sequence"/>
</dbReference>
<evidence type="ECO:0000313" key="2">
    <source>
        <dbReference type="Proteomes" id="UP000297668"/>
    </source>
</evidence>
<evidence type="ECO:0000313" key="1">
    <source>
        <dbReference type="EMBL" id="TFU25620.1"/>
    </source>
</evidence>
<accession>A0A4Y9FAI6</accession>
<organism evidence="1 2">
    <name type="scientific">Thermus tengchongensis</name>
    <dbReference type="NCBI Taxonomy" id="1214928"/>
    <lineage>
        <taxon>Bacteria</taxon>
        <taxon>Thermotogati</taxon>
        <taxon>Deinococcota</taxon>
        <taxon>Deinococci</taxon>
        <taxon>Thermales</taxon>
        <taxon>Thermaceae</taxon>
        <taxon>Thermus</taxon>
    </lineage>
</organism>